<name>A0ABW9AC07_9BURK</name>
<dbReference type="Proteomes" id="UP001629246">
    <property type="component" value="Unassembled WGS sequence"/>
</dbReference>
<sequence>MPVQLSCIDCAGGQSALPASPRLPVWLGLLLICMLAGTAATLLLWPKNTSTATPIFWICVLALPFLVWCALFGIRRMMYERSLLHRQTEVEMQKSEREAAIHFASEPLAVVASSYCCAVANGTLASSILSGAAILKTQPVRKQATQLRHSALDLELGAREDLPAALRHADDSALRYHALFKKLIHPLRTVILELPAGTAFDVRLQLPAGEPQKVLLSLWKQAWDAAALPAVSVSLLAEDEGLMLVDQWLDAYGGPQLQKLSLVVATQLHAAPEEGSGEAGVALLLGWPLLARELGLPLEAMLHRPVDAHGIPLQAAMSKALLWGKAMPADIAQLWQSAVAGDEKAELSRAAIDNGLAAAQRQGLSGLAEIDPVLGMLGVVRPWLCTAIAIEHAISSKHAQLICCRGTRLQMAIVQPLANDREMNIT</sequence>
<keyword evidence="1" id="KW-0812">Transmembrane</keyword>
<evidence type="ECO:0000313" key="2">
    <source>
        <dbReference type="EMBL" id="MFL9925303.1"/>
    </source>
</evidence>
<accession>A0ABW9AC07</accession>
<dbReference type="RefSeq" id="WP_408158478.1">
    <property type="nucleotide sequence ID" value="NZ_JAQQFM010000005.1"/>
</dbReference>
<keyword evidence="1" id="KW-1133">Transmembrane helix</keyword>
<keyword evidence="1" id="KW-0472">Membrane</keyword>
<reference evidence="2 3" key="1">
    <citation type="journal article" date="2024" name="Chem. Sci.">
        <title>Discovery of megapolipeptins by genome mining of a Burkholderiales bacteria collection.</title>
        <authorList>
            <person name="Paulo B.S."/>
            <person name="Recchia M.J.J."/>
            <person name="Lee S."/>
            <person name="Fergusson C.H."/>
            <person name="Romanowski S.B."/>
            <person name="Hernandez A."/>
            <person name="Krull N."/>
            <person name="Liu D.Y."/>
            <person name="Cavanagh H."/>
            <person name="Bos A."/>
            <person name="Gray C.A."/>
            <person name="Murphy B.T."/>
            <person name="Linington R.G."/>
            <person name="Eustaquio A.S."/>
        </authorList>
    </citation>
    <scope>NUCLEOTIDE SEQUENCE [LARGE SCALE GENOMIC DNA]</scope>
    <source>
        <strain evidence="2 3">RL21-008-BIB-A</strain>
    </source>
</reference>
<feature type="transmembrane region" description="Helical" evidence="1">
    <location>
        <begin position="23"/>
        <end position="43"/>
    </location>
</feature>
<feature type="transmembrane region" description="Helical" evidence="1">
    <location>
        <begin position="55"/>
        <end position="74"/>
    </location>
</feature>
<keyword evidence="3" id="KW-1185">Reference proteome</keyword>
<organism evidence="2 3">
    <name type="scientific">Herbaspirillum lusitanum</name>
    <dbReference type="NCBI Taxonomy" id="213312"/>
    <lineage>
        <taxon>Bacteria</taxon>
        <taxon>Pseudomonadati</taxon>
        <taxon>Pseudomonadota</taxon>
        <taxon>Betaproteobacteria</taxon>
        <taxon>Burkholderiales</taxon>
        <taxon>Oxalobacteraceae</taxon>
        <taxon>Herbaspirillum</taxon>
    </lineage>
</organism>
<evidence type="ECO:0000256" key="1">
    <source>
        <dbReference type="SAM" id="Phobius"/>
    </source>
</evidence>
<gene>
    <name evidence="2" type="ORF">PQR62_13585</name>
</gene>
<protein>
    <submittedName>
        <fullName evidence="2">Uncharacterized protein</fullName>
    </submittedName>
</protein>
<dbReference type="EMBL" id="JAQQFM010000005">
    <property type="protein sequence ID" value="MFL9925303.1"/>
    <property type="molecule type" value="Genomic_DNA"/>
</dbReference>
<proteinExistence type="predicted"/>
<comment type="caution">
    <text evidence="2">The sequence shown here is derived from an EMBL/GenBank/DDBJ whole genome shotgun (WGS) entry which is preliminary data.</text>
</comment>
<evidence type="ECO:0000313" key="3">
    <source>
        <dbReference type="Proteomes" id="UP001629246"/>
    </source>
</evidence>